<evidence type="ECO:0000259" key="2">
    <source>
        <dbReference type="Pfam" id="PF09976"/>
    </source>
</evidence>
<dbReference type="KEGG" id="cpb:Cphamn1_1777"/>
<keyword evidence="1" id="KW-0472">Membrane</keyword>
<name>B3ELA7_CHLPB</name>
<sequence>MEQYPPVETDKEAEKIDRLLEFFILHKNLIIAVTIVVIAIAGSLVYMKQQSLSAENKANSLVSSASASAQIGNWQLAIDGDASFKGLREIVKEYGSTPSGNFAKILLGDSYLALGEIDSALESYRSYSGKIPDLAASAHAGAALCLSRKKELPEAAQLYEKASETATNQALKALYLSDAADTWLSLGELDKAVTRYKEVIKKYPGLAGAAKSEESLLALAGKTGNISE</sequence>
<reference evidence="3" key="1">
    <citation type="submission" date="2008-06" db="EMBL/GenBank/DDBJ databases">
        <title>Complete sequence of Chlorobium phaeobacteroides BS1.</title>
        <authorList>
            <consortium name="US DOE Joint Genome Institute"/>
            <person name="Lucas S."/>
            <person name="Copeland A."/>
            <person name="Lapidus A."/>
            <person name="Glavina del Rio T."/>
            <person name="Dalin E."/>
            <person name="Tice H."/>
            <person name="Bruce D."/>
            <person name="Goodwin L."/>
            <person name="Pitluck S."/>
            <person name="Schmutz J."/>
            <person name="Larimer F."/>
            <person name="Land M."/>
            <person name="Hauser L."/>
            <person name="Kyrpides N."/>
            <person name="Ovchinnikova G."/>
            <person name="Li T."/>
            <person name="Liu Z."/>
            <person name="Zhao F."/>
            <person name="Overmann J."/>
            <person name="Bryant D.A."/>
            <person name="Richardson P."/>
        </authorList>
    </citation>
    <scope>NUCLEOTIDE SEQUENCE [LARGE SCALE GENOMIC DNA]</scope>
    <source>
        <strain evidence="3">BS1</strain>
    </source>
</reference>
<dbReference type="STRING" id="331678.Cphamn1_1777"/>
<dbReference type="SUPFAM" id="SSF48452">
    <property type="entry name" value="TPR-like"/>
    <property type="match status" value="1"/>
</dbReference>
<feature type="transmembrane region" description="Helical" evidence="1">
    <location>
        <begin position="29"/>
        <end position="47"/>
    </location>
</feature>
<dbReference type="HOGENOM" id="CLU_096069_1_0_10"/>
<evidence type="ECO:0000313" key="3">
    <source>
        <dbReference type="EMBL" id="ACE04695.1"/>
    </source>
</evidence>
<organism evidence="3">
    <name type="scientific">Chlorobium phaeobacteroides (strain BS1)</name>
    <dbReference type="NCBI Taxonomy" id="331678"/>
    <lineage>
        <taxon>Bacteria</taxon>
        <taxon>Pseudomonadati</taxon>
        <taxon>Chlorobiota</taxon>
        <taxon>Chlorobiia</taxon>
        <taxon>Chlorobiales</taxon>
        <taxon>Chlorobiaceae</taxon>
        <taxon>Chlorobium/Pelodictyon group</taxon>
        <taxon>Chlorobium</taxon>
    </lineage>
</organism>
<dbReference type="eggNOG" id="COG1729">
    <property type="taxonomic scope" value="Bacteria"/>
</dbReference>
<protein>
    <submittedName>
        <fullName evidence="3">Tetratricopeptide domain protein</fullName>
    </submittedName>
</protein>
<gene>
    <name evidence="3" type="ordered locus">Cphamn1_1777</name>
</gene>
<keyword evidence="1" id="KW-1133">Transmembrane helix</keyword>
<dbReference type="AlphaFoldDB" id="B3ELA7"/>
<accession>B3ELA7</accession>
<dbReference type="InterPro" id="IPR018704">
    <property type="entry name" value="SecYEG/CpoB_TPR"/>
</dbReference>
<dbReference type="OrthoDB" id="9808622at2"/>
<dbReference type="SMART" id="SM00028">
    <property type="entry name" value="TPR"/>
    <property type="match status" value="3"/>
</dbReference>
<keyword evidence="1" id="KW-0812">Transmembrane</keyword>
<dbReference type="EMBL" id="CP001101">
    <property type="protein sequence ID" value="ACE04695.1"/>
    <property type="molecule type" value="Genomic_DNA"/>
</dbReference>
<dbReference type="Gene3D" id="1.25.40.10">
    <property type="entry name" value="Tetratricopeptide repeat domain"/>
    <property type="match status" value="1"/>
</dbReference>
<feature type="domain" description="Ancillary SecYEG translocon subunit/Cell division coordinator CpoB TPR" evidence="2">
    <location>
        <begin position="28"/>
        <end position="203"/>
    </location>
</feature>
<dbReference type="Pfam" id="PF09976">
    <property type="entry name" value="TPR_21"/>
    <property type="match status" value="1"/>
</dbReference>
<dbReference type="InterPro" id="IPR019734">
    <property type="entry name" value="TPR_rpt"/>
</dbReference>
<proteinExistence type="predicted"/>
<evidence type="ECO:0000256" key="1">
    <source>
        <dbReference type="SAM" id="Phobius"/>
    </source>
</evidence>
<dbReference type="InterPro" id="IPR011990">
    <property type="entry name" value="TPR-like_helical_dom_sf"/>
</dbReference>